<reference evidence="2" key="1">
    <citation type="journal article" date="2020" name="mSystems">
        <title>Genome- and Community-Level Interaction Insights into Carbon Utilization and Element Cycling Functions of Hydrothermarchaeota in Hydrothermal Sediment.</title>
        <authorList>
            <person name="Zhou Z."/>
            <person name="Liu Y."/>
            <person name="Xu W."/>
            <person name="Pan J."/>
            <person name="Luo Z.H."/>
            <person name="Li M."/>
        </authorList>
    </citation>
    <scope>NUCLEOTIDE SEQUENCE [LARGE SCALE GENOMIC DNA]</scope>
    <source>
        <strain evidence="2">SpSt-374</strain>
    </source>
</reference>
<name>A0A7C3VJN8_9CYAN</name>
<dbReference type="Gene3D" id="1.20.120.30">
    <property type="entry name" value="Aspartate receptor, ligand-binding domain"/>
    <property type="match status" value="1"/>
</dbReference>
<dbReference type="AlphaFoldDB" id="A0A7C3VJN8"/>
<gene>
    <name evidence="2" type="ORF">ENR15_20910</name>
</gene>
<comment type="caution">
    <text evidence="2">The sequence shown here is derived from an EMBL/GenBank/DDBJ whole genome shotgun (WGS) entry which is preliminary data.</text>
</comment>
<proteinExistence type="predicted"/>
<evidence type="ECO:0000313" key="2">
    <source>
        <dbReference type="EMBL" id="HGG03032.1"/>
    </source>
</evidence>
<dbReference type="Pfam" id="PF13682">
    <property type="entry name" value="CZB"/>
    <property type="match status" value="1"/>
</dbReference>
<organism evidence="2">
    <name type="scientific">Planktothricoides sp. SpSt-374</name>
    <dbReference type="NCBI Taxonomy" id="2282167"/>
    <lineage>
        <taxon>Bacteria</taxon>
        <taxon>Bacillati</taxon>
        <taxon>Cyanobacteriota</taxon>
        <taxon>Cyanophyceae</taxon>
        <taxon>Oscillatoriophycideae</taxon>
        <taxon>Oscillatoriales</taxon>
        <taxon>Oscillatoriaceae</taxon>
        <taxon>Planktothricoides</taxon>
    </lineage>
</organism>
<feature type="domain" description="Chemoreceptor zinc-binding" evidence="1">
    <location>
        <begin position="11"/>
        <end position="78"/>
    </location>
</feature>
<sequence length="120" mass="13734">MVNFSLAKAKHAIWNVKLTTFIGCNNAAAPENCLVSYRDCQFGKWLYTQGLSGYRTLAEMREIELVHRQLHQMALEVIQLKEANQIQMAQEKVIEMQIVSQRMMQLMDKVAQTATVSSQN</sequence>
<dbReference type="EMBL" id="DSPX01000207">
    <property type="protein sequence ID" value="HGG03032.1"/>
    <property type="molecule type" value="Genomic_DNA"/>
</dbReference>
<dbReference type="InterPro" id="IPR025991">
    <property type="entry name" value="Chemoreceptor_zinc-bind_dom"/>
</dbReference>
<evidence type="ECO:0000259" key="1">
    <source>
        <dbReference type="Pfam" id="PF13682"/>
    </source>
</evidence>
<accession>A0A7C3VJN8</accession>
<protein>
    <recommendedName>
        <fullName evidence="1">Chemoreceptor zinc-binding domain-containing protein</fullName>
    </recommendedName>
</protein>